<dbReference type="Proteomes" id="UP000237966">
    <property type="component" value="Unassembled WGS sequence"/>
</dbReference>
<dbReference type="InterPro" id="IPR036366">
    <property type="entry name" value="PGBDSf"/>
</dbReference>
<dbReference type="GO" id="GO:0015562">
    <property type="term" value="F:efflux transmembrane transporter activity"/>
    <property type="evidence" value="ECO:0007669"/>
    <property type="project" value="TreeGrafter"/>
</dbReference>
<accession>A0A2S5Y828</accession>
<feature type="compositionally biased region" description="Low complexity" evidence="1">
    <location>
        <begin position="234"/>
        <end position="257"/>
    </location>
</feature>
<dbReference type="Pfam" id="PF01471">
    <property type="entry name" value="PG_binding_1"/>
    <property type="match status" value="1"/>
</dbReference>
<dbReference type="PANTHER" id="PTHR30469">
    <property type="entry name" value="MULTIDRUG RESISTANCE PROTEIN MDTA"/>
    <property type="match status" value="1"/>
</dbReference>
<evidence type="ECO:0000313" key="3">
    <source>
        <dbReference type="EMBL" id="PPI16081.1"/>
    </source>
</evidence>
<dbReference type="SUPFAM" id="SSF111369">
    <property type="entry name" value="HlyD-like secretion proteins"/>
    <property type="match status" value="1"/>
</dbReference>
<dbReference type="InterPro" id="IPR002477">
    <property type="entry name" value="Peptidoglycan-bd-like"/>
</dbReference>
<reference evidence="3 4" key="1">
    <citation type="submission" date="2018-02" db="EMBL/GenBank/DDBJ databases">
        <title>Bacteriophage NCPPB3778 and a type I-E CRISPR drive the evolution of the US Biological Select Agent, Rathayibacter toxicus.</title>
        <authorList>
            <person name="Davis E.W.II."/>
            <person name="Tabima J.F."/>
            <person name="Weisberg A.J."/>
            <person name="Lopes L.D."/>
            <person name="Wiseman M.S."/>
            <person name="Wiseman M.S."/>
            <person name="Pupko T."/>
            <person name="Belcher M.S."/>
            <person name="Sechler A.J."/>
            <person name="Tancos M.A."/>
            <person name="Schroeder B.K."/>
            <person name="Murray T.D."/>
            <person name="Luster D.G."/>
            <person name="Schneider W.L."/>
            <person name="Rogers E."/>
            <person name="Andreote F.D."/>
            <person name="Grunwald N.J."/>
            <person name="Putnam M.L."/>
            <person name="Chang J.H."/>
        </authorList>
    </citation>
    <scope>NUCLEOTIDE SEQUENCE [LARGE SCALE GENOMIC DNA]</scope>
    <source>
        <strain evidence="3 4">FH99</strain>
    </source>
</reference>
<dbReference type="PANTHER" id="PTHR30469:SF15">
    <property type="entry name" value="HLYD FAMILY OF SECRETION PROTEINS"/>
    <property type="match status" value="1"/>
</dbReference>
<proteinExistence type="predicted"/>
<dbReference type="GO" id="GO:1990281">
    <property type="term" value="C:efflux pump complex"/>
    <property type="evidence" value="ECO:0007669"/>
    <property type="project" value="TreeGrafter"/>
</dbReference>
<protein>
    <submittedName>
        <fullName evidence="3">Peptidoglycan-binding protein</fullName>
    </submittedName>
</protein>
<feature type="domain" description="Peptidoglycan binding-like" evidence="2">
    <location>
        <begin position="110"/>
        <end position="157"/>
    </location>
</feature>
<evidence type="ECO:0000256" key="1">
    <source>
        <dbReference type="SAM" id="MobiDB-lite"/>
    </source>
</evidence>
<comment type="caution">
    <text evidence="3">The sequence shown here is derived from an EMBL/GenBank/DDBJ whole genome shotgun (WGS) entry which is preliminary data.</text>
</comment>
<dbReference type="Gene3D" id="1.10.101.10">
    <property type="entry name" value="PGBD-like superfamily/PGBD"/>
    <property type="match status" value="1"/>
</dbReference>
<evidence type="ECO:0000259" key="2">
    <source>
        <dbReference type="Pfam" id="PF01471"/>
    </source>
</evidence>
<dbReference type="RefSeq" id="WP_051210275.1">
    <property type="nucleotide sequence ID" value="NZ_CP037977.1"/>
</dbReference>
<sequence length="354" mass="36263">MALVVVIVGVLVWSPWSAHNSSAATTAAPSLRTVEVTTGTVAKTLTQAGNLRYPTLKTVTSHATGTITAVPEVGTTISRGDTLYEVDTAPTVLFTGSFPVWRDLSVGMKGKDVLQLEKNLSALGYFSRVPDEEFHEQTTEAVKKWQKAIGVPETGTVAQSAIALAPDEGKIGATQLSVGSAVTDGATVLTLTASTPSVQVMLPLEQQNFAAKDAAVRVTLPDGSSAKGKVTSVGQAQGGSNQAGNQSAGSQGQDSAQPAERSIPVEIALSETSSAGSQEAAVQVAFVGERHEGVLTVPVDALLAHPGGGCDLEVIDDANARRTVPVKLGLVADGVVEISGDGVRDGTTVVAAKE</sequence>
<gene>
    <name evidence="3" type="ORF">C5C51_01270</name>
</gene>
<dbReference type="OrthoDB" id="3268648at2"/>
<dbReference type="AlphaFoldDB" id="A0A2S5Y828"/>
<evidence type="ECO:0000313" key="4">
    <source>
        <dbReference type="Proteomes" id="UP000237966"/>
    </source>
</evidence>
<name>A0A2S5Y828_9MICO</name>
<dbReference type="EMBL" id="PSWU01000004">
    <property type="protein sequence ID" value="PPI16081.1"/>
    <property type="molecule type" value="Genomic_DNA"/>
</dbReference>
<dbReference type="InterPro" id="IPR036365">
    <property type="entry name" value="PGBD-like_sf"/>
</dbReference>
<dbReference type="Gene3D" id="2.40.420.20">
    <property type="match status" value="1"/>
</dbReference>
<dbReference type="SUPFAM" id="SSF47090">
    <property type="entry name" value="PGBD-like"/>
    <property type="match status" value="1"/>
</dbReference>
<organism evidence="3 4">
    <name type="scientific">Rathayibacter toxicus</name>
    <dbReference type="NCBI Taxonomy" id="145458"/>
    <lineage>
        <taxon>Bacteria</taxon>
        <taxon>Bacillati</taxon>
        <taxon>Actinomycetota</taxon>
        <taxon>Actinomycetes</taxon>
        <taxon>Micrococcales</taxon>
        <taxon>Microbacteriaceae</taxon>
        <taxon>Rathayibacter</taxon>
    </lineage>
</organism>
<feature type="region of interest" description="Disordered" evidence="1">
    <location>
        <begin position="223"/>
        <end position="260"/>
    </location>
</feature>